<dbReference type="FunFam" id="3.40.50.970:FF:000012">
    <property type="entry name" value="Pyruvate:ferredoxin (Flavodoxin) oxidoreductase"/>
    <property type="match status" value="1"/>
</dbReference>
<dbReference type="Gene3D" id="3.40.50.920">
    <property type="match status" value="1"/>
</dbReference>
<dbReference type="InterPro" id="IPR009014">
    <property type="entry name" value="Transketo_C/PFOR_II"/>
</dbReference>
<dbReference type="InterPro" id="IPR029061">
    <property type="entry name" value="THDP-binding"/>
</dbReference>
<gene>
    <name evidence="4" type="primary">porA</name>
    <name evidence="4" type="ORF">HZA61_16305</name>
</gene>
<name>A0A933SER2_UNCEI</name>
<evidence type="ECO:0000259" key="2">
    <source>
        <dbReference type="Pfam" id="PF01855"/>
    </source>
</evidence>
<dbReference type="GO" id="GO:0019752">
    <property type="term" value="P:carboxylic acid metabolic process"/>
    <property type="evidence" value="ECO:0007669"/>
    <property type="project" value="UniProtKB-ARBA"/>
</dbReference>
<dbReference type="AlphaFoldDB" id="A0A933SER2"/>
<dbReference type="InterPro" id="IPR002880">
    <property type="entry name" value="Pyrv_Fd/Flavodoxin_OxRdtase_N"/>
</dbReference>
<evidence type="ECO:0000259" key="3">
    <source>
        <dbReference type="Pfam" id="PF17147"/>
    </source>
</evidence>
<protein>
    <submittedName>
        <fullName evidence="4">Pyruvate ferredoxin oxidoreductase</fullName>
    </submittedName>
</protein>
<reference evidence="4" key="1">
    <citation type="submission" date="2020-07" db="EMBL/GenBank/DDBJ databases">
        <title>Huge and variable diversity of episymbiotic CPR bacteria and DPANN archaea in groundwater ecosystems.</title>
        <authorList>
            <person name="He C.Y."/>
            <person name="Keren R."/>
            <person name="Whittaker M."/>
            <person name="Farag I.F."/>
            <person name="Doudna J."/>
            <person name="Cate J.H.D."/>
            <person name="Banfield J.F."/>
        </authorList>
    </citation>
    <scope>NUCLEOTIDE SEQUENCE</scope>
    <source>
        <strain evidence="4">NC_groundwater_1813_Pr3_B-0.1um_71_17</strain>
    </source>
</reference>
<evidence type="ECO:0000256" key="1">
    <source>
        <dbReference type="ARBA" id="ARBA00023002"/>
    </source>
</evidence>
<accession>A0A933SER2</accession>
<dbReference type="CDD" id="cd07034">
    <property type="entry name" value="TPP_PYR_PFOR_IOR-alpha_like"/>
    <property type="match status" value="1"/>
</dbReference>
<feature type="domain" description="Pyruvate flavodoxin/ferredoxin oxidoreductase pyrimidine binding" evidence="2">
    <location>
        <begin position="17"/>
        <end position="232"/>
    </location>
</feature>
<dbReference type="Pfam" id="PF01855">
    <property type="entry name" value="POR_N"/>
    <property type="match status" value="1"/>
</dbReference>
<keyword evidence="4" id="KW-0670">Pyruvate</keyword>
<keyword evidence="1" id="KW-0560">Oxidoreductase</keyword>
<dbReference type="EMBL" id="JACRIW010000117">
    <property type="protein sequence ID" value="MBI5171049.1"/>
    <property type="molecule type" value="Genomic_DNA"/>
</dbReference>
<organism evidence="4 5">
    <name type="scientific">Eiseniibacteriota bacterium</name>
    <dbReference type="NCBI Taxonomy" id="2212470"/>
    <lineage>
        <taxon>Bacteria</taxon>
        <taxon>Candidatus Eiseniibacteriota</taxon>
    </lineage>
</organism>
<dbReference type="InterPro" id="IPR050722">
    <property type="entry name" value="Pyruvate:ferred/Flavod_OxRd"/>
</dbReference>
<comment type="caution">
    <text evidence="4">The sequence shown here is derived from an EMBL/GenBank/DDBJ whole genome shotgun (WGS) entry which is preliminary data.</text>
</comment>
<dbReference type="FunFam" id="3.40.50.920:FF:000010">
    <property type="entry name" value="Pyruvate ferredoxin oxidoreductase, alpha subunit"/>
    <property type="match status" value="1"/>
</dbReference>
<evidence type="ECO:0000313" key="4">
    <source>
        <dbReference type="EMBL" id="MBI5171049.1"/>
    </source>
</evidence>
<dbReference type="PANTHER" id="PTHR32154">
    <property type="entry name" value="PYRUVATE-FLAVODOXIN OXIDOREDUCTASE-RELATED"/>
    <property type="match status" value="1"/>
</dbReference>
<dbReference type="SUPFAM" id="SSF52922">
    <property type="entry name" value="TK C-terminal domain-like"/>
    <property type="match status" value="1"/>
</dbReference>
<dbReference type="PANTHER" id="PTHR32154:SF0">
    <property type="entry name" value="PYRUVATE-FLAVODOXIN OXIDOREDUCTASE-RELATED"/>
    <property type="match status" value="1"/>
</dbReference>
<feature type="domain" description="Pyruvate:ferredoxin oxidoreductase core" evidence="3">
    <location>
        <begin position="257"/>
        <end position="361"/>
    </location>
</feature>
<proteinExistence type="predicted"/>
<dbReference type="GO" id="GO:0006979">
    <property type="term" value="P:response to oxidative stress"/>
    <property type="evidence" value="ECO:0007669"/>
    <property type="project" value="TreeGrafter"/>
</dbReference>
<dbReference type="Proteomes" id="UP000696931">
    <property type="component" value="Unassembled WGS sequence"/>
</dbReference>
<dbReference type="SUPFAM" id="SSF52518">
    <property type="entry name" value="Thiamin diphosphate-binding fold (THDP-binding)"/>
    <property type="match status" value="1"/>
</dbReference>
<evidence type="ECO:0000313" key="5">
    <source>
        <dbReference type="Proteomes" id="UP000696931"/>
    </source>
</evidence>
<dbReference type="Gene3D" id="3.40.50.970">
    <property type="match status" value="1"/>
</dbReference>
<dbReference type="InterPro" id="IPR033412">
    <property type="entry name" value="PFOR_II"/>
</dbReference>
<dbReference type="Pfam" id="PF17147">
    <property type="entry name" value="PFOR_II"/>
    <property type="match status" value="1"/>
</dbReference>
<dbReference type="GO" id="GO:0016903">
    <property type="term" value="F:oxidoreductase activity, acting on the aldehyde or oxo group of donors"/>
    <property type="evidence" value="ECO:0007669"/>
    <property type="project" value="UniProtKB-ARBA"/>
</dbReference>
<sequence>MKKVIVGNHAVSWGVSLARAEVIAAYPITPQTQIVEELAEMCDDGRLAAKFIKVESEHSAMAACIGASATGVRAFTATSSQGLLLMHELLHWAGLGRLPIVMADINRAVAPGWNIWTDQNDTLAQRDTGWVQLYCENNQEVLDTTIQAFALAEKLSLPVMIVLDAFFLSHTSEPVDIPSPAEVDAFLPRRDAALKLDTRDPHAFGALTTPAVYMEMRKRQQEAFDQVPETLRLIDADWDRRFGRSWGAVESYRTSDADTVLVTSGTITSTARYVINERRERGEKVGLVKIKMFRPFPTEPLRRALAGIPKVAVLDRNISPGHGGIFAEELRSALYDLPSARRPRVDGYVLGLGGRDVTPEVIGECLDATRGNDSSANAREDLWVGVKP</sequence>